<gene>
    <name evidence="2" type="ORF">PoB_004681500</name>
</gene>
<reference evidence="2 3" key="1">
    <citation type="journal article" date="2021" name="Elife">
        <title>Chloroplast acquisition without the gene transfer in kleptoplastic sea slugs, Plakobranchus ocellatus.</title>
        <authorList>
            <person name="Maeda T."/>
            <person name="Takahashi S."/>
            <person name="Yoshida T."/>
            <person name="Shimamura S."/>
            <person name="Takaki Y."/>
            <person name="Nagai Y."/>
            <person name="Toyoda A."/>
            <person name="Suzuki Y."/>
            <person name="Arimoto A."/>
            <person name="Ishii H."/>
            <person name="Satoh N."/>
            <person name="Nishiyama T."/>
            <person name="Hasebe M."/>
            <person name="Maruyama T."/>
            <person name="Minagawa J."/>
            <person name="Obokata J."/>
            <person name="Shigenobu S."/>
        </authorList>
    </citation>
    <scope>NUCLEOTIDE SEQUENCE [LARGE SCALE GENOMIC DNA]</scope>
</reference>
<protein>
    <submittedName>
        <fullName evidence="2">Uncharacterized protein</fullName>
    </submittedName>
</protein>
<accession>A0AAV4BMP2</accession>
<sequence>MYRSGSPRTISKTTKSCVHIHRQELTPSPSFIFSINSSEGRNIYFKAIFVFLVVHCLSSQILTDTWGVVGTVASESTLRYAGTPQSRVQAPPPASWLGGGPESLRSP</sequence>
<dbReference type="Proteomes" id="UP000735302">
    <property type="component" value="Unassembled WGS sequence"/>
</dbReference>
<evidence type="ECO:0000313" key="3">
    <source>
        <dbReference type="Proteomes" id="UP000735302"/>
    </source>
</evidence>
<proteinExistence type="predicted"/>
<name>A0AAV4BMP2_9GAST</name>
<evidence type="ECO:0000313" key="2">
    <source>
        <dbReference type="EMBL" id="GFO20310.1"/>
    </source>
</evidence>
<dbReference type="EMBL" id="BLXT01005154">
    <property type="protein sequence ID" value="GFO20310.1"/>
    <property type="molecule type" value="Genomic_DNA"/>
</dbReference>
<feature type="region of interest" description="Disordered" evidence="1">
    <location>
        <begin position="80"/>
        <end position="107"/>
    </location>
</feature>
<evidence type="ECO:0000256" key="1">
    <source>
        <dbReference type="SAM" id="MobiDB-lite"/>
    </source>
</evidence>
<organism evidence="2 3">
    <name type="scientific">Plakobranchus ocellatus</name>
    <dbReference type="NCBI Taxonomy" id="259542"/>
    <lineage>
        <taxon>Eukaryota</taxon>
        <taxon>Metazoa</taxon>
        <taxon>Spiralia</taxon>
        <taxon>Lophotrochozoa</taxon>
        <taxon>Mollusca</taxon>
        <taxon>Gastropoda</taxon>
        <taxon>Heterobranchia</taxon>
        <taxon>Euthyneura</taxon>
        <taxon>Panpulmonata</taxon>
        <taxon>Sacoglossa</taxon>
        <taxon>Placobranchoidea</taxon>
        <taxon>Plakobranchidae</taxon>
        <taxon>Plakobranchus</taxon>
    </lineage>
</organism>
<keyword evidence="3" id="KW-1185">Reference proteome</keyword>
<dbReference type="AlphaFoldDB" id="A0AAV4BMP2"/>
<comment type="caution">
    <text evidence="2">The sequence shown here is derived from an EMBL/GenBank/DDBJ whole genome shotgun (WGS) entry which is preliminary data.</text>
</comment>